<evidence type="ECO:0000313" key="2">
    <source>
        <dbReference type="Proteomes" id="UP000190037"/>
    </source>
</evidence>
<comment type="caution">
    <text evidence="1">The sequence shown here is derived from an EMBL/GenBank/DDBJ whole genome shotgun (WGS) entry which is preliminary data.</text>
</comment>
<dbReference type="STRING" id="159449.B4N89_13900"/>
<proteinExistence type="predicted"/>
<dbReference type="eggNOG" id="ENOG5032PQ0">
    <property type="taxonomic scope" value="Bacteria"/>
</dbReference>
<sequence>MDCDVWLVPLVDALCHNPENPFRDELAAYDAALVGQGLPAVPVRTWQPGTAEVRLAGAFDHESLHYLRRAYLLHRTGFPVTPVERLGEDYDRLLETFEAAAQFSHLVWHYDHAGAYLPIDFPQPLMDDPLPQEGGPLGSSLGMLRELEDLAPYIGVDLLDPPRPTPTYDGAPFARERFVWATLYAAAQESVTLGAMVVFA</sequence>
<accession>A0A1T3NYU7</accession>
<organism evidence="1 2">
    <name type="scientific">Embleya scabrispora</name>
    <dbReference type="NCBI Taxonomy" id="159449"/>
    <lineage>
        <taxon>Bacteria</taxon>
        <taxon>Bacillati</taxon>
        <taxon>Actinomycetota</taxon>
        <taxon>Actinomycetes</taxon>
        <taxon>Kitasatosporales</taxon>
        <taxon>Streptomycetaceae</taxon>
        <taxon>Embleya</taxon>
    </lineage>
</organism>
<dbReference type="Proteomes" id="UP000190037">
    <property type="component" value="Unassembled WGS sequence"/>
</dbReference>
<dbReference type="RefSeq" id="WP_078976151.1">
    <property type="nucleotide sequence ID" value="NZ_MWQN01000001.1"/>
</dbReference>
<evidence type="ECO:0000313" key="1">
    <source>
        <dbReference type="EMBL" id="OPC81882.1"/>
    </source>
</evidence>
<keyword evidence="2" id="KW-1185">Reference proteome</keyword>
<dbReference type="AlphaFoldDB" id="A0A1T3NYU7"/>
<reference evidence="1 2" key="1">
    <citation type="submission" date="2017-03" db="EMBL/GenBank/DDBJ databases">
        <title>Draft genome sequence of Streptomyces scabrisporus NF3, endophyte isolated from Amphipterygium adstringens.</title>
        <authorList>
            <person name="Vazquez M."/>
            <person name="Ceapa C.D."/>
            <person name="Rodriguez Luna D."/>
            <person name="Sanchez Esquivel S."/>
        </authorList>
    </citation>
    <scope>NUCLEOTIDE SEQUENCE [LARGE SCALE GENOMIC DNA]</scope>
    <source>
        <strain evidence="1 2">NF3</strain>
    </source>
</reference>
<protein>
    <submittedName>
        <fullName evidence="1">Uncharacterized protein</fullName>
    </submittedName>
</protein>
<name>A0A1T3NYU7_9ACTN</name>
<dbReference type="OrthoDB" id="583504at2"/>
<dbReference type="EMBL" id="MWQN01000001">
    <property type="protein sequence ID" value="OPC81882.1"/>
    <property type="molecule type" value="Genomic_DNA"/>
</dbReference>
<gene>
    <name evidence="1" type="ORF">B4N89_13900</name>
</gene>